<dbReference type="Proteomes" id="UP001177258">
    <property type="component" value="Unassembled WGS sequence"/>
</dbReference>
<proteinExistence type="predicted"/>
<accession>A0AA90Q1R0</accession>
<dbReference type="Proteomes" id="UP001240777">
    <property type="component" value="Unassembled WGS sequence"/>
</dbReference>
<evidence type="ECO:0000313" key="3">
    <source>
        <dbReference type="Proteomes" id="UP001177258"/>
    </source>
</evidence>
<sequence>MLKFQDMQSNADINIEIDNILGELLDGCVQNKEYKGIFFICIFT</sequence>
<dbReference type="RefSeq" id="WP_305516560.1">
    <property type="nucleotide sequence ID" value="NZ_JAUPEV010000002.1"/>
</dbReference>
<dbReference type="EMBL" id="JAUPEV010000002">
    <property type="protein sequence ID" value="MDO7252720.1"/>
    <property type="molecule type" value="Genomic_DNA"/>
</dbReference>
<protein>
    <submittedName>
        <fullName evidence="2">Uncharacterized protein</fullName>
    </submittedName>
</protein>
<dbReference type="EMBL" id="JAUYZK010000002">
    <property type="protein sequence ID" value="MDP2538588.1"/>
    <property type="molecule type" value="Genomic_DNA"/>
</dbReference>
<reference evidence="1" key="2">
    <citation type="submission" date="2023-07" db="EMBL/GenBank/DDBJ databases">
        <authorList>
            <person name="Aydin F."/>
            <person name="Tarhane S."/>
            <person name="Saticioglu I.B."/>
            <person name="Karakaya E."/>
            <person name="Abay S."/>
            <person name="Guran O."/>
            <person name="Bozkurt E."/>
            <person name="Uzum N."/>
            <person name="Olgun K."/>
            <person name="Jablonski D."/>
        </authorList>
    </citation>
    <scope>NUCLEOTIDE SEQUENCE</scope>
    <source>
        <strain evidence="1">Faydin-H75</strain>
    </source>
</reference>
<name>A0AA90Q1R0_9HELI</name>
<evidence type="ECO:0000313" key="1">
    <source>
        <dbReference type="EMBL" id="MDO7252720.1"/>
    </source>
</evidence>
<gene>
    <name evidence="1" type="ORF">Q5I04_02145</name>
    <name evidence="2" type="ORF">Q5I06_02150</name>
</gene>
<organism evidence="2 3">
    <name type="scientific">Helicobacter cappadocius</name>
    <dbReference type="NCBI Taxonomy" id="3063998"/>
    <lineage>
        <taxon>Bacteria</taxon>
        <taxon>Pseudomonadati</taxon>
        <taxon>Campylobacterota</taxon>
        <taxon>Epsilonproteobacteria</taxon>
        <taxon>Campylobacterales</taxon>
        <taxon>Helicobacteraceae</taxon>
        <taxon>Helicobacter</taxon>
    </lineage>
</organism>
<dbReference type="AlphaFoldDB" id="A0AA90Q1R0"/>
<reference evidence="2 4" key="1">
    <citation type="submission" date="2023-07" db="EMBL/GenBank/DDBJ databases">
        <title>Unpublished Manusciprt.</title>
        <authorList>
            <person name="Aydin F."/>
            <person name="Tarhane S."/>
            <person name="Saticioglu I.B."/>
            <person name="Karakaya E."/>
            <person name="Abay S."/>
            <person name="Guran O."/>
            <person name="Bozkurt E."/>
            <person name="Uzum N."/>
            <person name="Olgun K."/>
            <person name="Jablonski D."/>
        </authorList>
    </citation>
    <scope>NUCLEOTIDE SEQUENCE</scope>
    <source>
        <strain evidence="4">faydin-H75</strain>
        <strain evidence="2">Faydin-H76</strain>
    </source>
</reference>
<comment type="caution">
    <text evidence="2">The sequence shown here is derived from an EMBL/GenBank/DDBJ whole genome shotgun (WGS) entry which is preliminary data.</text>
</comment>
<keyword evidence="4" id="KW-1185">Reference proteome</keyword>
<reference evidence="1 3" key="3">
    <citation type="journal article" date="2024" name="Syst. Appl. Microbiol.">
        <title>Helicobacter cappadocius sp. nov., from lizards: The first psychrotrophic Helicobacter species.</title>
        <authorList>
            <person name="Aydin F."/>
            <person name="Tarhane S."/>
            <person name="Karakaya E."/>
            <person name="Abay S."/>
            <person name="Kayman T."/>
            <person name="Guran O."/>
            <person name="Bozkurt E."/>
            <person name="Uzum N."/>
            <person name="Avci A."/>
            <person name="Olgun K."/>
            <person name="Jablonski D."/>
            <person name="Guran C."/>
            <person name="Burcin Saticioglu I."/>
        </authorList>
    </citation>
    <scope>NUCLEOTIDE SEQUENCE [LARGE SCALE GENOMIC DNA]</scope>
    <source>
        <strain evidence="1">Faydin-H75</strain>
        <strain evidence="3">faydin-H76</strain>
    </source>
</reference>
<evidence type="ECO:0000313" key="2">
    <source>
        <dbReference type="EMBL" id="MDP2538588.1"/>
    </source>
</evidence>
<evidence type="ECO:0000313" key="4">
    <source>
        <dbReference type="Proteomes" id="UP001240777"/>
    </source>
</evidence>